<dbReference type="RefSeq" id="WP_020219677.1">
    <property type="nucleotide sequence ID" value="NZ_BAAFHU010000072.1"/>
</dbReference>
<organism evidence="3 5">
    <name type="scientific">Staphylococcus pseudintermedius</name>
    <dbReference type="NCBI Taxonomy" id="283734"/>
    <lineage>
        <taxon>Bacteria</taxon>
        <taxon>Bacillati</taxon>
        <taxon>Bacillota</taxon>
        <taxon>Bacilli</taxon>
        <taxon>Bacillales</taxon>
        <taxon>Staphylococcaceae</taxon>
        <taxon>Staphylococcus</taxon>
        <taxon>Staphylococcus intermedius group</taxon>
    </lineage>
</organism>
<evidence type="ECO:0000313" key="3">
    <source>
        <dbReference type="EMBL" id="PWZ75896.1"/>
    </source>
</evidence>
<name>A0A1B1P1S3_STAPS</name>
<dbReference type="AlphaFoldDB" id="A0A1B1P1S3"/>
<evidence type="ECO:0000313" key="6">
    <source>
        <dbReference type="Proteomes" id="UP000256409"/>
    </source>
</evidence>
<dbReference type="EMBL" id="AAXKXX010000009">
    <property type="protein sequence ID" value="EGQ4384918.1"/>
    <property type="molecule type" value="Genomic_DNA"/>
</dbReference>
<evidence type="ECO:0000313" key="7">
    <source>
        <dbReference type="Proteomes" id="UP000600220"/>
    </source>
</evidence>
<comment type="caution">
    <text evidence="3">The sequence shown here is derived from an EMBL/GenBank/DDBJ whole genome shotgun (WGS) entry which is preliminary data.</text>
</comment>
<reference evidence="3 5" key="1">
    <citation type="journal article" date="2018" name="Vet. Microbiol.">
        <title>Clonal diversity and geographic distribution of methicillin-resistant Staphylococcus pseudintermedius from Australian animals: Discovery of novel sequence types.</title>
        <authorList>
            <person name="Worthing K.A."/>
            <person name="Abraham S."/>
            <person name="Coombs G.W."/>
            <person name="Pang S."/>
            <person name="Saputra S."/>
            <person name="Jordan D."/>
            <person name="Trott D.J."/>
            <person name="Norris J.M."/>
        </authorList>
    </citation>
    <scope>NUCLEOTIDE SEQUENCE [LARGE SCALE GENOMIC DNA]</scope>
    <source>
        <strain evidence="3 5">ST525 1</strain>
    </source>
</reference>
<proteinExistence type="predicted"/>
<sequence>MNDDNKFVLRHEWENSRGKIYEKINENDRKHTEALNKLEKTVDRQVLLQERAFESQERSEKHLETLNETMLKFGNDFTEIRFKVQTHDEKLEDISNDISEKQKGNVQITTTIITGIFGVIMAALGLAHYFF</sequence>
<keyword evidence="1" id="KW-0812">Transmembrane</keyword>
<keyword evidence="1" id="KW-0472">Membrane</keyword>
<dbReference type="Proteomes" id="UP000600220">
    <property type="component" value="Unassembled WGS sequence"/>
</dbReference>
<evidence type="ECO:0000313" key="2">
    <source>
        <dbReference type="EMBL" id="EGQ4384918.1"/>
    </source>
</evidence>
<dbReference type="EMBL" id="QQPC01000054">
    <property type="protein sequence ID" value="REA81037.1"/>
    <property type="molecule type" value="Genomic_DNA"/>
</dbReference>
<evidence type="ECO:0000313" key="4">
    <source>
        <dbReference type="EMBL" id="REA81037.1"/>
    </source>
</evidence>
<protein>
    <submittedName>
        <fullName evidence="3">Uncharacterized protein</fullName>
    </submittedName>
</protein>
<keyword evidence="1" id="KW-1133">Transmembrane helix</keyword>
<accession>A0A1B1P1S3</accession>
<dbReference type="EMBL" id="QEIT01000021">
    <property type="protein sequence ID" value="PWZ75896.1"/>
    <property type="molecule type" value="Genomic_DNA"/>
</dbReference>
<dbReference type="Proteomes" id="UP000256409">
    <property type="component" value="Unassembled WGS sequence"/>
</dbReference>
<dbReference type="Proteomes" id="UP000246800">
    <property type="component" value="Unassembled WGS sequence"/>
</dbReference>
<reference evidence="4" key="2">
    <citation type="journal article" date="2018" name="Vet. Microbiol.">
        <title>Methicillin-resistant staphylococci amongst veterinary personnel, personnel-owned pets, patients and the hospital environment of two small animal veterinary hospitals.</title>
        <authorList>
            <person name="Worthing K.A."/>
            <person name="Brown J."/>
            <person name="Gerber L."/>
            <person name="Abraham S."/>
            <person name="Trott D."/>
            <person name="Norris J.M."/>
        </authorList>
    </citation>
    <scope>NUCLEOTIDE SEQUENCE</scope>
    <source>
        <strain evidence="4">ST496-2</strain>
    </source>
</reference>
<evidence type="ECO:0000256" key="1">
    <source>
        <dbReference type="SAM" id="Phobius"/>
    </source>
</evidence>
<keyword evidence="7" id="KW-1185">Reference proteome</keyword>
<reference evidence="2 7" key="4">
    <citation type="submission" date="2018-11" db="EMBL/GenBank/DDBJ databases">
        <authorList>
            <consortium name="Veterinary Laboratory Investigation and Response Network"/>
        </authorList>
    </citation>
    <scope>NUCLEOTIDE SEQUENCE [LARGE SCALE GENOMIC DNA]</scope>
    <source>
        <strain evidence="2 7">SPSE-18-VL-LA-PA-Ryan-0021</strain>
    </source>
</reference>
<dbReference type="OrthoDB" id="2407665at2"/>
<gene>
    <name evidence="3" type="ORF">DD902_04335</name>
    <name evidence="4" type="ORF">DV961_08410</name>
    <name evidence="2" type="ORF">EGV54_07390</name>
</gene>
<evidence type="ECO:0000313" key="5">
    <source>
        <dbReference type="Proteomes" id="UP000246800"/>
    </source>
</evidence>
<feature type="transmembrane region" description="Helical" evidence="1">
    <location>
        <begin position="108"/>
        <end position="130"/>
    </location>
</feature>
<reference evidence="6" key="3">
    <citation type="journal article" date="2018" name="Vet. Microbiol.">
        <title>Molecular epidemiology of methicillin-resistant staphylococci amongst veterinary personnel, personnel-owned pets, patients and the hospital environment of two companion animal veterinary hospitals.</title>
        <authorList>
            <person name="Worthing K.A."/>
            <person name="Brown J."/>
            <person name="Gerber L."/>
            <person name="Abraham S."/>
            <person name="Trott D."/>
            <person name="Norris J.M."/>
        </authorList>
    </citation>
    <scope>NUCLEOTIDE SEQUENCE [LARGE SCALE GENOMIC DNA]</scope>
    <source>
        <strain evidence="6">ST496-2</strain>
    </source>
</reference>